<accession>A0A507FJD0</accession>
<dbReference type="Gene3D" id="3.80.10.10">
    <property type="entry name" value="Ribonuclease Inhibitor"/>
    <property type="match status" value="1"/>
</dbReference>
<organism evidence="1 2">
    <name type="scientific">Chytriomyces confervae</name>
    <dbReference type="NCBI Taxonomy" id="246404"/>
    <lineage>
        <taxon>Eukaryota</taxon>
        <taxon>Fungi</taxon>
        <taxon>Fungi incertae sedis</taxon>
        <taxon>Chytridiomycota</taxon>
        <taxon>Chytridiomycota incertae sedis</taxon>
        <taxon>Chytridiomycetes</taxon>
        <taxon>Chytridiales</taxon>
        <taxon>Chytriomycetaceae</taxon>
        <taxon>Chytriomyces</taxon>
    </lineage>
</organism>
<dbReference type="SUPFAM" id="SSF50969">
    <property type="entry name" value="YVTN repeat-like/Quinoprotein amine dehydrogenase"/>
    <property type="match status" value="1"/>
</dbReference>
<comment type="caution">
    <text evidence="1">The sequence shown here is derived from an EMBL/GenBank/DDBJ whole genome shotgun (WGS) entry which is preliminary data.</text>
</comment>
<dbReference type="EMBL" id="QEAP01000091">
    <property type="protein sequence ID" value="TPX75177.1"/>
    <property type="molecule type" value="Genomic_DNA"/>
</dbReference>
<keyword evidence="2" id="KW-1185">Reference proteome</keyword>
<evidence type="ECO:0000313" key="2">
    <source>
        <dbReference type="Proteomes" id="UP000320333"/>
    </source>
</evidence>
<gene>
    <name evidence="1" type="ORF">CcCBS67573_g03552</name>
</gene>
<dbReference type="AlphaFoldDB" id="A0A507FJD0"/>
<dbReference type="Proteomes" id="UP000320333">
    <property type="component" value="Unassembled WGS sequence"/>
</dbReference>
<dbReference type="InterPro" id="IPR011044">
    <property type="entry name" value="Quino_amine_DH_bsu"/>
</dbReference>
<name>A0A507FJD0_9FUNG</name>
<proteinExistence type="predicted"/>
<evidence type="ECO:0000313" key="1">
    <source>
        <dbReference type="EMBL" id="TPX75177.1"/>
    </source>
</evidence>
<dbReference type="InterPro" id="IPR032675">
    <property type="entry name" value="LRR_dom_sf"/>
</dbReference>
<dbReference type="OrthoDB" id="2159120at2759"/>
<reference evidence="1 2" key="1">
    <citation type="journal article" date="2019" name="Sci. Rep.">
        <title>Comparative genomics of chytrid fungi reveal insights into the obligate biotrophic and pathogenic lifestyle of Synchytrium endobioticum.</title>
        <authorList>
            <person name="van de Vossenberg B.T.L.H."/>
            <person name="Warris S."/>
            <person name="Nguyen H.D.T."/>
            <person name="van Gent-Pelzer M.P.E."/>
            <person name="Joly D.L."/>
            <person name="van de Geest H.C."/>
            <person name="Bonants P.J.M."/>
            <person name="Smith D.S."/>
            <person name="Levesque C.A."/>
            <person name="van der Lee T.A.J."/>
        </authorList>
    </citation>
    <scope>NUCLEOTIDE SEQUENCE [LARGE SCALE GENOMIC DNA]</scope>
    <source>
        <strain evidence="1 2">CBS 675.73</strain>
    </source>
</reference>
<protein>
    <submittedName>
        <fullName evidence="1">Uncharacterized protein</fullName>
    </submittedName>
</protein>
<sequence>MWISPALGNNIELQIQELRFLEEPLFRDSFTSVRHLPLIDLGGVGKETLLKLMLNNSLKHAEQLKGHIPAALCSSKLDLEISAAARSALLTGGLGSCASHPRLKKRMASLRVFCLSPGESMTRADSRSSGSKLLLVPELLVQIVIELQTTRTSNNANTASLLQLALTNRHTAQIVLPRLYFEPRFGYANSAHVANLLRLSRAQPAPFMLYLSLVKHLDITLLACAPFNDADPAVSWIRQTRLAHELASACPNLRSITMDGFPSDVTGTLFANMLFSIPEGIESIVWNRIAVSDGHLGKMVGRWPKLKSLRIGLVTPYMWGVRSIMAGTASHSPVQILSLNGVGGAHAASNYGGPEWASPINSLGLSTFLETSLHLTHLSIQPLPGDDGTTHLLQVLSKSAPASLRTLTLGRGRYLAATQTSAMRLWRHLVVFLSQSRVTNVSIADPFSSCHRFCLAVWCLSDEFLVNLAKRVVFQSTRKYDARRTDYLCANSAVRNRVVDAVSKSLRQCVVGGGDLQKLARGDFSSNTEAMSSSTMQSSTQKMQPFATISTNSQIGSSNSLVAAELSSGIMIRTFGETEPLNFSESGIGILPAVTANSEHVVSTDAHGRVNVFDVADGTCKTYHFQSYPNYTVAVSANASLKSEAIAVDGILSNNVECVMFADDNREIYVLEEGTGAVEVWNLSDGRRITEQSVPRSNEIFNIEPQQGSFRLTDDSWVVTEYGTKLMMGTHLC</sequence>